<feature type="transmembrane region" description="Helical" evidence="1">
    <location>
        <begin position="131"/>
        <end position="148"/>
    </location>
</feature>
<name>A0A7X9DL79_UNCKA</name>
<evidence type="ECO:0000313" key="3">
    <source>
        <dbReference type="Proteomes" id="UP000526033"/>
    </source>
</evidence>
<keyword evidence="1" id="KW-0812">Transmembrane</keyword>
<evidence type="ECO:0000313" key="2">
    <source>
        <dbReference type="EMBL" id="NMB70167.1"/>
    </source>
</evidence>
<evidence type="ECO:0000256" key="1">
    <source>
        <dbReference type="SAM" id="Phobius"/>
    </source>
</evidence>
<protein>
    <recommendedName>
        <fullName evidence="4">Glycosyltransferase RgtA/B/C/D-like domain-containing protein</fullName>
    </recommendedName>
</protein>
<sequence length="351" mass="40807">MKLQSVQKYLFNPMAEIVIFALLFFLAFRVYDINKKEIGPRRDIAVEFATGIELKNGVNPYAKVKEFGYDLLRNRKYNEKLPTYYFFLLGIAATANYDFDTYINIFRWVTYIAAFLASFFTYLTFKRQNHILLGIGAAAFLLFNRWTLLNLRDVKSDMIAIAFLIASLYFLSKKPKLAYLLYGLSLGIKHVGIFVFPIYLMPLIIREIKFKKFAEYFSYALIPTLLPSLVFLVQDAKSFILSVMFSVTRAPSSTNSSVPFGYDQILVKFNPTGIGFLTPFFYMLPRLPLILFASLFFYLFMTKKLKTSFFVFGCFLFFATFNPVVLDQYFTWVAAFMMYSVVDYLPNDKKL</sequence>
<keyword evidence="1" id="KW-1133">Transmembrane helix</keyword>
<organism evidence="2 3">
    <name type="scientific">candidate division WWE3 bacterium</name>
    <dbReference type="NCBI Taxonomy" id="2053526"/>
    <lineage>
        <taxon>Bacteria</taxon>
        <taxon>Katanobacteria</taxon>
    </lineage>
</organism>
<dbReference type="EMBL" id="JAAZNL010000032">
    <property type="protein sequence ID" value="NMB70167.1"/>
    <property type="molecule type" value="Genomic_DNA"/>
</dbReference>
<feature type="transmembrane region" description="Helical" evidence="1">
    <location>
        <begin position="81"/>
        <end position="99"/>
    </location>
</feature>
<feature type="transmembrane region" description="Helical" evidence="1">
    <location>
        <begin position="179"/>
        <end position="204"/>
    </location>
</feature>
<reference evidence="2 3" key="1">
    <citation type="journal article" date="2020" name="Biotechnol. Biofuels">
        <title>New insights from the biogas microbiome by comprehensive genome-resolved metagenomics of nearly 1600 species originating from multiple anaerobic digesters.</title>
        <authorList>
            <person name="Campanaro S."/>
            <person name="Treu L."/>
            <person name="Rodriguez-R L.M."/>
            <person name="Kovalovszki A."/>
            <person name="Ziels R.M."/>
            <person name="Maus I."/>
            <person name="Zhu X."/>
            <person name="Kougias P.G."/>
            <person name="Basile A."/>
            <person name="Luo G."/>
            <person name="Schluter A."/>
            <person name="Konstantinidis K.T."/>
            <person name="Angelidaki I."/>
        </authorList>
    </citation>
    <scope>NUCLEOTIDE SEQUENCE [LARGE SCALE GENOMIC DNA]</scope>
    <source>
        <strain evidence="2">AS27yjCOA_165</strain>
    </source>
</reference>
<gene>
    <name evidence="2" type="ORF">GYA27_03135</name>
</gene>
<feature type="transmembrane region" description="Helical" evidence="1">
    <location>
        <begin position="12"/>
        <end position="31"/>
    </location>
</feature>
<dbReference type="Proteomes" id="UP000526033">
    <property type="component" value="Unassembled WGS sequence"/>
</dbReference>
<dbReference type="AlphaFoldDB" id="A0A7X9DL79"/>
<proteinExistence type="predicted"/>
<feature type="transmembrane region" description="Helical" evidence="1">
    <location>
        <begin position="280"/>
        <end position="300"/>
    </location>
</feature>
<feature type="transmembrane region" description="Helical" evidence="1">
    <location>
        <begin position="105"/>
        <end position="124"/>
    </location>
</feature>
<evidence type="ECO:0008006" key="4">
    <source>
        <dbReference type="Google" id="ProtNLM"/>
    </source>
</evidence>
<accession>A0A7X9DL79</accession>
<comment type="caution">
    <text evidence="2">The sequence shown here is derived from an EMBL/GenBank/DDBJ whole genome shotgun (WGS) entry which is preliminary data.</text>
</comment>
<feature type="transmembrane region" description="Helical" evidence="1">
    <location>
        <begin position="307"/>
        <end position="323"/>
    </location>
</feature>
<keyword evidence="1" id="KW-0472">Membrane</keyword>
<feature type="transmembrane region" description="Helical" evidence="1">
    <location>
        <begin position="216"/>
        <end position="233"/>
    </location>
</feature>